<dbReference type="GO" id="GO:0016787">
    <property type="term" value="F:hydrolase activity"/>
    <property type="evidence" value="ECO:0007669"/>
    <property type="project" value="UniProtKB-KW"/>
</dbReference>
<dbReference type="EMBL" id="JACBZO010000001">
    <property type="protein sequence ID" value="NYI41689.1"/>
    <property type="molecule type" value="Genomic_DNA"/>
</dbReference>
<keyword evidence="6" id="KW-1185">Reference proteome</keyword>
<organism evidence="5 6">
    <name type="scientific">Demequina lutea</name>
    <dbReference type="NCBI Taxonomy" id="431489"/>
    <lineage>
        <taxon>Bacteria</taxon>
        <taxon>Bacillati</taxon>
        <taxon>Actinomycetota</taxon>
        <taxon>Actinomycetes</taxon>
        <taxon>Micrococcales</taxon>
        <taxon>Demequinaceae</taxon>
        <taxon>Demequina</taxon>
    </lineage>
</organism>
<dbReference type="InterPro" id="IPR008201">
    <property type="entry name" value="HepT-like"/>
</dbReference>
<proteinExistence type="inferred from homology"/>
<evidence type="ECO:0000256" key="1">
    <source>
        <dbReference type="ARBA" id="ARBA00022649"/>
    </source>
</evidence>
<evidence type="ECO:0000256" key="2">
    <source>
        <dbReference type="ARBA" id="ARBA00022722"/>
    </source>
</evidence>
<keyword evidence="1" id="KW-1277">Toxin-antitoxin system</keyword>
<dbReference type="InterPro" id="IPR037038">
    <property type="entry name" value="HepT-like_sf"/>
</dbReference>
<gene>
    <name evidence="5" type="ORF">BKA03_001808</name>
</gene>
<keyword evidence="2" id="KW-0540">Nuclease</keyword>
<reference evidence="5 6" key="1">
    <citation type="submission" date="2020-07" db="EMBL/GenBank/DDBJ databases">
        <title>Sequencing the genomes of 1000 actinobacteria strains.</title>
        <authorList>
            <person name="Klenk H.-P."/>
        </authorList>
    </citation>
    <scope>NUCLEOTIDE SEQUENCE [LARGE SCALE GENOMIC DNA]</scope>
    <source>
        <strain evidence="5 6">DSM 19970</strain>
    </source>
</reference>
<protein>
    <submittedName>
        <fullName evidence="5">Uncharacterized protein with HEPN domain</fullName>
    </submittedName>
</protein>
<evidence type="ECO:0000256" key="3">
    <source>
        <dbReference type="ARBA" id="ARBA00022801"/>
    </source>
</evidence>
<dbReference type="Proteomes" id="UP000547973">
    <property type="component" value="Unassembled WGS sequence"/>
</dbReference>
<evidence type="ECO:0000313" key="5">
    <source>
        <dbReference type="EMBL" id="NYI41689.1"/>
    </source>
</evidence>
<dbReference type="AlphaFoldDB" id="A0A7Y9ZAB2"/>
<dbReference type="GO" id="GO:0004540">
    <property type="term" value="F:RNA nuclease activity"/>
    <property type="evidence" value="ECO:0007669"/>
    <property type="project" value="InterPro"/>
</dbReference>
<evidence type="ECO:0000313" key="6">
    <source>
        <dbReference type="Proteomes" id="UP000547973"/>
    </source>
</evidence>
<dbReference type="RefSeq" id="WP_179398046.1">
    <property type="nucleotide sequence ID" value="NZ_JACBZO010000001.1"/>
</dbReference>
<accession>A0A7Y9ZAB2</accession>
<comment type="caution">
    <text evidence="5">The sequence shown here is derived from an EMBL/GenBank/DDBJ whole genome shotgun (WGS) entry which is preliminary data.</text>
</comment>
<evidence type="ECO:0000256" key="4">
    <source>
        <dbReference type="ARBA" id="ARBA00024207"/>
    </source>
</evidence>
<keyword evidence="3" id="KW-0378">Hydrolase</keyword>
<sequence length="119" mass="12810">MSKDDSGHALAALEHLAVLRSHAASDGADEALRFDAICMRLAAAIEDASRIGDEVRARAFGAKWPAMWSTRNRITHGYAFVSWDVVLATVERDLDDFEAALLAIAKSVESRPSTAAGPE</sequence>
<comment type="similarity">
    <text evidence="4">Belongs to the HepT RNase toxin family.</text>
</comment>
<name>A0A7Y9ZAB2_9MICO</name>
<dbReference type="GO" id="GO:0110001">
    <property type="term" value="C:toxin-antitoxin complex"/>
    <property type="evidence" value="ECO:0007669"/>
    <property type="project" value="InterPro"/>
</dbReference>
<dbReference type="Gene3D" id="1.20.120.580">
    <property type="entry name" value="bsu32300-like"/>
    <property type="match status" value="1"/>
</dbReference>
<dbReference type="Pfam" id="PF01934">
    <property type="entry name" value="HepT-like"/>
    <property type="match status" value="1"/>
</dbReference>